<dbReference type="Pfam" id="PF12236">
    <property type="entry name" value="Head-tail_con"/>
    <property type="match status" value="1"/>
</dbReference>
<gene>
    <name evidence="11" type="ORF">VAC51_00052</name>
</gene>
<dbReference type="EMBL" id="OX359471">
    <property type="protein sequence ID" value="CAI3971402.1"/>
    <property type="molecule type" value="Genomic_DNA"/>
</dbReference>
<accession>A0A9N6WVA6</accession>
<proteinExistence type="predicted"/>
<evidence type="ECO:0000256" key="5">
    <source>
        <dbReference type="ARBA" id="ARBA00022612"/>
    </source>
</evidence>
<keyword evidence="6" id="KW-0946">Virion</keyword>
<evidence type="ECO:0000256" key="1">
    <source>
        <dbReference type="ARBA" id="ARBA00003421"/>
    </source>
</evidence>
<evidence type="ECO:0000313" key="11">
    <source>
        <dbReference type="EMBL" id="CAI3971402.1"/>
    </source>
</evidence>
<dbReference type="InterPro" id="IPR020991">
    <property type="entry name" value="Connector_podovirus"/>
</dbReference>
<name>A0A9N6WVA6_9CAUD</name>
<evidence type="ECO:0000256" key="7">
    <source>
        <dbReference type="ARBA" id="ARBA00022950"/>
    </source>
</evidence>
<comment type="function">
    <text evidence="1">Forms the portal vertex of the capsid. This portal plays critical roles in head assembly, genome packaging, neck/tail attachment, and genome ejection. The portal protein multimerizes as a single ring-shaped homododecamer arranged around a central channel.</text>
</comment>
<keyword evidence="7" id="KW-0118">Viral capsid assembly</keyword>
<dbReference type="GO" id="GO:0044423">
    <property type="term" value="C:virion component"/>
    <property type="evidence" value="ECO:0007669"/>
    <property type="project" value="UniProtKB-KW"/>
</dbReference>
<keyword evidence="10" id="KW-1160">Virus entry into host cell</keyword>
<evidence type="ECO:0000256" key="10">
    <source>
        <dbReference type="ARBA" id="ARBA00023296"/>
    </source>
</evidence>
<evidence type="ECO:0000256" key="9">
    <source>
        <dbReference type="ARBA" id="ARBA00023219"/>
    </source>
</evidence>
<evidence type="ECO:0000256" key="6">
    <source>
        <dbReference type="ARBA" id="ARBA00022844"/>
    </source>
</evidence>
<sequence length="523" mass="57258">MYHQTFKSLFEKYRDDSVILKSRQYAHWTLPKLMAELSHHGTAEVIERDYQEMGALLVNNLGSKLTSLLFPTNRPFFGINASARLLEQAKAKGQTEADLLAGLARLEMQASQSVFLNSSYHQLGQAVNHLIVTGNVLTYRDSKSKSTITYGLQSFGIRRTGTGKMADCILREFESFAGLSLDLQRMLSTKYPHKFRMDRYDINVEVYTRITRMERPDGKVFYQVAQEVEGLPIGTPGSYPEHLCPWQAPTWSLIAGEHYGRGLVEDYAGGFASLSDKSEALALYGIAAMKFINLVQPGSGQSVDDLQRAETGDYVQGTNGSVVVQEAGDGVKIQAMRAEIVATFSNLARAFMYSANVRDAERVTAFELRQQAQEANTALGGQYSALAESFQAPLSHVLLTEVNPGTLEGILTGDLMPDIIAGLPALSRGIDVQNILQAAQDAAAIVPPLQQLDNRVDPRKLLDVIYAGQSVDTTKFHRTPEEQAEFDAAKKQAADAQNTLNQLDGAVDTQQALAAVNGAGTPL</sequence>
<keyword evidence="4" id="KW-1162">Viral penetration into host cytoplasm</keyword>
<dbReference type="GO" id="GO:0099002">
    <property type="term" value="P:symbiont genome ejection through host cell envelope, short tail mechanism"/>
    <property type="evidence" value="ECO:0007669"/>
    <property type="project" value="UniProtKB-KW"/>
</dbReference>
<reference evidence="11" key="1">
    <citation type="submission" date="2022-10" db="EMBL/GenBank/DDBJ databases">
        <authorList>
            <person name="Meaden S."/>
        </authorList>
    </citation>
    <scope>NUCLEOTIDE SEQUENCE</scope>
</reference>
<keyword evidence="3" id="KW-1244">Viral short tail ejection system</keyword>
<keyword evidence="8" id="KW-1171">Viral genome ejection through host cell envelope</keyword>
<evidence type="ECO:0000256" key="4">
    <source>
        <dbReference type="ARBA" id="ARBA00022595"/>
    </source>
</evidence>
<organism evidence="11">
    <name type="scientific">Variovorax phage VAC_51</name>
    <dbReference type="NCBI Taxonomy" id="2985242"/>
    <lineage>
        <taxon>Viruses</taxon>
        <taxon>Duplodnaviria</taxon>
        <taxon>Heunggongvirae</taxon>
        <taxon>Uroviricota</taxon>
        <taxon>Caudoviricetes</taxon>
        <taxon>Autographivirales</taxon>
        <taxon>Autoscriptoviridae</taxon>
        <taxon>Trelivelvirus</taxon>
        <taxon>Trelivelvirus VAC51</taxon>
    </lineage>
</organism>
<evidence type="ECO:0000256" key="2">
    <source>
        <dbReference type="ARBA" id="ARBA00004328"/>
    </source>
</evidence>
<comment type="subcellular location">
    <subcellularLocation>
        <location evidence="2">Virion</location>
    </subcellularLocation>
</comment>
<evidence type="ECO:0000256" key="8">
    <source>
        <dbReference type="ARBA" id="ARBA00023009"/>
    </source>
</evidence>
<protein>
    <submittedName>
        <fullName evidence="11">Head-tail adaptor</fullName>
    </submittedName>
</protein>
<keyword evidence="5" id="KW-1188">Viral release from host cell</keyword>
<keyword evidence="9" id="KW-0231">Viral genome packaging</keyword>
<evidence type="ECO:0000256" key="3">
    <source>
        <dbReference type="ARBA" id="ARBA00022470"/>
    </source>
</evidence>